<keyword evidence="8" id="KW-0460">Magnesium</keyword>
<dbReference type="PROSITE" id="PS51318">
    <property type="entry name" value="TAT"/>
    <property type="match status" value="1"/>
</dbReference>
<dbReference type="GO" id="GO:0016740">
    <property type="term" value="F:transferase activity"/>
    <property type="evidence" value="ECO:0007669"/>
    <property type="project" value="UniProtKB-KW"/>
</dbReference>
<keyword evidence="7" id="KW-0274">FAD</keyword>
<dbReference type="SUPFAM" id="SSF143631">
    <property type="entry name" value="ApbE-like"/>
    <property type="match status" value="1"/>
</dbReference>
<evidence type="ECO:0000313" key="12">
    <source>
        <dbReference type="Proteomes" id="UP000051870"/>
    </source>
</evidence>
<dbReference type="AlphaFoldDB" id="A0A0P1I3H3"/>
<evidence type="ECO:0000313" key="11">
    <source>
        <dbReference type="EMBL" id="CUJ88145.1"/>
    </source>
</evidence>
<dbReference type="InterPro" id="IPR003374">
    <property type="entry name" value="ApbE-like_sf"/>
</dbReference>
<dbReference type="InterPro" id="IPR024932">
    <property type="entry name" value="ApbE"/>
</dbReference>
<sequence length="293" mass="30842">MSLLNRRGFLTIAAASAVVPVGARASQPAVWSGRAMGAAVSMQLVGVDETRSEMVFQKVENELERLEYIFSLFRTESEISRLNRDGVLRLPSPDLLAVLGLAGTVHRASAGRFDPTIQPVWQALAEGRPVEEVTDKVGWSRLRFDAGIVEVDGALTLNGIAQGAITDRIVALLRSLGLRDVLVDMGEIAALGHRADGHPWAVGVADPDARIVARLNLSNRAVATSAPRATLVGAGQGHILSPVGATTMHNLVSISAPHAALADALSTAACLMPAHEIDGMLATFSGTKLEVLA</sequence>
<comment type="catalytic activity">
    <reaction evidence="10">
        <text>L-threonyl-[protein] + FAD = FMN-L-threonyl-[protein] + AMP + H(+)</text>
        <dbReference type="Rhea" id="RHEA:36847"/>
        <dbReference type="Rhea" id="RHEA-COMP:11060"/>
        <dbReference type="Rhea" id="RHEA-COMP:11061"/>
        <dbReference type="ChEBI" id="CHEBI:15378"/>
        <dbReference type="ChEBI" id="CHEBI:30013"/>
        <dbReference type="ChEBI" id="CHEBI:57692"/>
        <dbReference type="ChEBI" id="CHEBI:74257"/>
        <dbReference type="ChEBI" id="CHEBI:456215"/>
        <dbReference type="EC" id="2.7.1.180"/>
    </reaction>
</comment>
<evidence type="ECO:0000256" key="7">
    <source>
        <dbReference type="ARBA" id="ARBA00022827"/>
    </source>
</evidence>
<proteinExistence type="predicted"/>
<protein>
    <recommendedName>
        <fullName evidence="3">FAD:protein FMN transferase</fullName>
        <ecNumber evidence="2">2.7.1.180</ecNumber>
    </recommendedName>
    <alternativeName>
        <fullName evidence="9">Flavin transferase</fullName>
    </alternativeName>
</protein>
<dbReference type="PANTHER" id="PTHR30040:SF2">
    <property type="entry name" value="FAD:PROTEIN FMN TRANSFERASE"/>
    <property type="match status" value="1"/>
</dbReference>
<evidence type="ECO:0000256" key="6">
    <source>
        <dbReference type="ARBA" id="ARBA00022723"/>
    </source>
</evidence>
<keyword evidence="11" id="KW-0449">Lipoprotein</keyword>
<keyword evidence="6" id="KW-0479">Metal-binding</keyword>
<dbReference type="EC" id="2.7.1.180" evidence="2"/>
<dbReference type="GeneID" id="83879943"/>
<name>A0A0P1I3H3_9RHOB</name>
<evidence type="ECO:0000256" key="3">
    <source>
        <dbReference type="ARBA" id="ARBA00016337"/>
    </source>
</evidence>
<dbReference type="EMBL" id="CYTW01000001">
    <property type="protein sequence ID" value="CUJ88145.1"/>
    <property type="molecule type" value="Genomic_DNA"/>
</dbReference>
<comment type="cofactor">
    <cofactor evidence="1">
        <name>Mg(2+)</name>
        <dbReference type="ChEBI" id="CHEBI:18420"/>
    </cofactor>
</comment>
<accession>A0A0P1I3H3</accession>
<dbReference type="Gene3D" id="3.10.520.10">
    <property type="entry name" value="ApbE-like domains"/>
    <property type="match status" value="1"/>
</dbReference>
<dbReference type="Pfam" id="PF02424">
    <property type="entry name" value="ApbE"/>
    <property type="match status" value="1"/>
</dbReference>
<keyword evidence="5" id="KW-0808">Transferase</keyword>
<gene>
    <name evidence="11" type="primary">apbE_1</name>
    <name evidence="11" type="ORF">PH7735_00873</name>
</gene>
<evidence type="ECO:0000256" key="5">
    <source>
        <dbReference type="ARBA" id="ARBA00022679"/>
    </source>
</evidence>
<organism evidence="11 12">
    <name type="scientific">Shimia thalassica</name>
    <dbReference type="NCBI Taxonomy" id="1715693"/>
    <lineage>
        <taxon>Bacteria</taxon>
        <taxon>Pseudomonadati</taxon>
        <taxon>Pseudomonadota</taxon>
        <taxon>Alphaproteobacteria</taxon>
        <taxon>Rhodobacterales</taxon>
        <taxon>Roseobacteraceae</taxon>
    </lineage>
</organism>
<keyword evidence="12" id="KW-1185">Reference proteome</keyword>
<reference evidence="12" key="1">
    <citation type="submission" date="2015-09" db="EMBL/GenBank/DDBJ databases">
        <authorList>
            <person name="Rodrigo-Torres Lidia"/>
            <person name="Arahal R.David."/>
        </authorList>
    </citation>
    <scope>NUCLEOTIDE SEQUENCE [LARGE SCALE GENOMIC DNA]</scope>
    <source>
        <strain evidence="12">CECT 7735</strain>
    </source>
</reference>
<evidence type="ECO:0000256" key="1">
    <source>
        <dbReference type="ARBA" id="ARBA00001946"/>
    </source>
</evidence>
<dbReference type="InterPro" id="IPR006311">
    <property type="entry name" value="TAT_signal"/>
</dbReference>
<evidence type="ECO:0000256" key="2">
    <source>
        <dbReference type="ARBA" id="ARBA00011955"/>
    </source>
</evidence>
<keyword evidence="4" id="KW-0285">Flavoprotein</keyword>
<dbReference type="STRING" id="1715693.PH7735_00873"/>
<evidence type="ECO:0000256" key="9">
    <source>
        <dbReference type="ARBA" id="ARBA00031306"/>
    </source>
</evidence>
<dbReference type="GO" id="GO:0046872">
    <property type="term" value="F:metal ion binding"/>
    <property type="evidence" value="ECO:0007669"/>
    <property type="project" value="UniProtKB-KW"/>
</dbReference>
<dbReference type="PANTHER" id="PTHR30040">
    <property type="entry name" value="THIAMINE BIOSYNTHESIS LIPOPROTEIN APBE"/>
    <property type="match status" value="1"/>
</dbReference>
<dbReference type="Proteomes" id="UP000051870">
    <property type="component" value="Unassembled WGS sequence"/>
</dbReference>
<dbReference type="RefSeq" id="WP_058310057.1">
    <property type="nucleotide sequence ID" value="NZ_CYTW01000001.1"/>
</dbReference>
<evidence type="ECO:0000256" key="8">
    <source>
        <dbReference type="ARBA" id="ARBA00022842"/>
    </source>
</evidence>
<evidence type="ECO:0000256" key="4">
    <source>
        <dbReference type="ARBA" id="ARBA00022630"/>
    </source>
</evidence>
<evidence type="ECO:0000256" key="10">
    <source>
        <dbReference type="ARBA" id="ARBA00048540"/>
    </source>
</evidence>